<evidence type="ECO:0000313" key="2">
    <source>
        <dbReference type="Proteomes" id="UP000253918"/>
    </source>
</evidence>
<dbReference type="AlphaFoldDB" id="A0A369W1Y1"/>
<name>A0A369W1Y1_9SPHN</name>
<gene>
    <name evidence="1" type="ORF">DVW87_07420</name>
</gene>
<dbReference type="Proteomes" id="UP000253918">
    <property type="component" value="Unassembled WGS sequence"/>
</dbReference>
<keyword evidence="2" id="KW-1185">Reference proteome</keyword>
<dbReference type="EMBL" id="QQNB01000002">
    <property type="protein sequence ID" value="RDE06061.1"/>
    <property type="molecule type" value="Genomic_DNA"/>
</dbReference>
<reference evidence="1 2" key="1">
    <citation type="submission" date="2018-07" db="EMBL/GenBank/DDBJ databases">
        <title>a novel species of Sphingomonas isolated from the rhizosphere soil of Araceae plant.</title>
        <authorList>
            <person name="Zhiyong W."/>
            <person name="Qinglan Z."/>
            <person name="Zhiwei F."/>
            <person name="Ding X."/>
            <person name="Gejiao W."/>
            <person name="Shixue Z."/>
        </authorList>
    </citation>
    <scope>NUCLEOTIDE SEQUENCE [LARGE SCALE GENOMIC DNA]</scope>
    <source>
        <strain evidence="1 2">WZY 27</strain>
    </source>
</reference>
<evidence type="ECO:0008006" key="3">
    <source>
        <dbReference type="Google" id="ProtNLM"/>
    </source>
</evidence>
<evidence type="ECO:0000313" key="1">
    <source>
        <dbReference type="EMBL" id="RDE06061.1"/>
    </source>
</evidence>
<protein>
    <recommendedName>
        <fullName evidence="3">WYL domain-containing protein</fullName>
    </recommendedName>
</protein>
<organism evidence="1 2">
    <name type="scientific">Sphingomonas aracearum</name>
    <dbReference type="NCBI Taxonomy" id="2283317"/>
    <lineage>
        <taxon>Bacteria</taxon>
        <taxon>Pseudomonadati</taxon>
        <taxon>Pseudomonadota</taxon>
        <taxon>Alphaproteobacteria</taxon>
        <taxon>Sphingomonadales</taxon>
        <taxon>Sphingomonadaceae</taxon>
        <taxon>Sphingomonas</taxon>
    </lineage>
</organism>
<comment type="caution">
    <text evidence="1">The sequence shown here is derived from an EMBL/GenBank/DDBJ whole genome shotgun (WGS) entry which is preliminary data.</text>
</comment>
<accession>A0A369W1Y1</accession>
<dbReference type="OrthoDB" id="7428487at2"/>
<proteinExistence type="predicted"/>
<sequence length="107" mass="11762">MAAAPAAPACTPIIFEAIVRKMCLSATYNRVEMTLAPHILYTKHDELFMDAEPIAREGKPPREPKIATFKLAGLSAVRLTPRAFQRSPLFEADAERYSGVTLMAIEG</sequence>